<dbReference type="InterPro" id="IPR050194">
    <property type="entry name" value="Glycosyltransferase_grp1"/>
</dbReference>
<dbReference type="RefSeq" id="WP_117702699.1">
    <property type="nucleotide sequence ID" value="NZ_JAQEYB010000071.1"/>
</dbReference>
<dbReference type="Proteomes" id="UP000260814">
    <property type="component" value="Unassembled WGS sequence"/>
</dbReference>
<sequence length="363" mass="40732">MENKRKILMVCEAFGGGVFAYVSQLCNDMCNHFDVFLAYALRPQTPKDFTTILDKRIHLIEVKNFGGSIFNVKKDIQVINELQKIANSINPELIHLHSSVAGGIGRIAFARSQVPVVYTPHGYAHILMGKGGMKLEMYKWMEYILGKTNCITLTCCKSEDEVAKTLTKRTAYIETGVNLEELSAQLDSIHPIKDKKFTVYTLGRTCVQKQPELFNEIAQLVPEARFVWIGGGELDHLLTAPNLELTGWKPRHEALAMGKGADVFILCSLGEAIAMSLIENMYMGKLILVSNVMGNKSVIQNGKNGYVCDTAKDYADRIKEAIKNYPKEICEQAIKDVRTIYNTHVMANKYVKFYNNAIAGQYK</sequence>
<dbReference type="InterPro" id="IPR001296">
    <property type="entry name" value="Glyco_trans_1"/>
</dbReference>
<evidence type="ECO:0000313" key="4">
    <source>
        <dbReference type="Proteomes" id="UP000260814"/>
    </source>
</evidence>
<dbReference type="PANTHER" id="PTHR45947:SF3">
    <property type="entry name" value="SULFOQUINOVOSYL TRANSFERASE SQD2"/>
    <property type="match status" value="1"/>
</dbReference>
<reference evidence="3 4" key="1">
    <citation type="submission" date="2018-08" db="EMBL/GenBank/DDBJ databases">
        <title>A genome reference for cultivated species of the human gut microbiota.</title>
        <authorList>
            <person name="Zou Y."/>
            <person name="Xue W."/>
            <person name="Luo G."/>
        </authorList>
    </citation>
    <scope>NUCLEOTIDE SEQUENCE [LARGE SCALE GENOMIC DNA]</scope>
    <source>
        <strain evidence="3 4">OM06-2</strain>
    </source>
</reference>
<dbReference type="GO" id="GO:0016758">
    <property type="term" value="F:hexosyltransferase activity"/>
    <property type="evidence" value="ECO:0007669"/>
    <property type="project" value="TreeGrafter"/>
</dbReference>
<evidence type="ECO:0000259" key="2">
    <source>
        <dbReference type="Pfam" id="PF13439"/>
    </source>
</evidence>
<dbReference type="AlphaFoldDB" id="A0A3E4Z4X9"/>
<feature type="domain" description="Glycosyl transferase family 1" evidence="1">
    <location>
        <begin position="188"/>
        <end position="334"/>
    </location>
</feature>
<proteinExistence type="predicted"/>
<dbReference type="InterPro" id="IPR028098">
    <property type="entry name" value="Glyco_trans_4-like_N"/>
</dbReference>
<comment type="caution">
    <text evidence="3">The sequence shown here is derived from an EMBL/GenBank/DDBJ whole genome shotgun (WGS) entry which is preliminary data.</text>
</comment>
<dbReference type="EMBL" id="QSTW01000024">
    <property type="protein sequence ID" value="RGM86756.1"/>
    <property type="molecule type" value="Genomic_DNA"/>
</dbReference>
<dbReference type="SUPFAM" id="SSF53756">
    <property type="entry name" value="UDP-Glycosyltransferase/glycogen phosphorylase"/>
    <property type="match status" value="1"/>
</dbReference>
<evidence type="ECO:0000313" key="3">
    <source>
        <dbReference type="EMBL" id="RGM86756.1"/>
    </source>
</evidence>
<dbReference type="Pfam" id="PF13439">
    <property type="entry name" value="Glyco_transf_4"/>
    <property type="match status" value="1"/>
</dbReference>
<keyword evidence="3" id="KW-0808">Transferase</keyword>
<dbReference type="Gene3D" id="3.40.50.2000">
    <property type="entry name" value="Glycogen Phosphorylase B"/>
    <property type="match status" value="2"/>
</dbReference>
<accession>A0A3E4Z4X9</accession>
<evidence type="ECO:0000259" key="1">
    <source>
        <dbReference type="Pfam" id="PF00534"/>
    </source>
</evidence>
<protein>
    <submittedName>
        <fullName evidence="3">Glycosyltransferase</fullName>
    </submittedName>
</protein>
<gene>
    <name evidence="3" type="ORF">DXB87_14525</name>
</gene>
<dbReference type="Pfam" id="PF00534">
    <property type="entry name" value="Glycos_transf_1"/>
    <property type="match status" value="1"/>
</dbReference>
<feature type="domain" description="Glycosyltransferase subfamily 4-like N-terminal" evidence="2">
    <location>
        <begin position="16"/>
        <end position="180"/>
    </location>
</feature>
<dbReference type="PANTHER" id="PTHR45947">
    <property type="entry name" value="SULFOQUINOVOSYL TRANSFERASE SQD2"/>
    <property type="match status" value="1"/>
</dbReference>
<name>A0A3E4Z4X9_9BACT</name>
<organism evidence="3 4">
    <name type="scientific">Phocaeicola plebeius</name>
    <dbReference type="NCBI Taxonomy" id="310297"/>
    <lineage>
        <taxon>Bacteria</taxon>
        <taxon>Pseudomonadati</taxon>
        <taxon>Bacteroidota</taxon>
        <taxon>Bacteroidia</taxon>
        <taxon>Bacteroidales</taxon>
        <taxon>Bacteroidaceae</taxon>
        <taxon>Phocaeicola</taxon>
    </lineage>
</organism>